<reference evidence="1 2" key="1">
    <citation type="journal article" date="2020" name="Nature">
        <title>Six reference-quality genomes reveal evolution of bat adaptations.</title>
        <authorList>
            <person name="Jebb D."/>
            <person name="Huang Z."/>
            <person name="Pippel M."/>
            <person name="Hughes G.M."/>
            <person name="Lavrichenko K."/>
            <person name="Devanna P."/>
            <person name="Winkler S."/>
            <person name="Jermiin L.S."/>
            <person name="Skirmuntt E.C."/>
            <person name="Katzourakis A."/>
            <person name="Burkitt-Gray L."/>
            <person name="Ray D.A."/>
            <person name="Sullivan K.A.M."/>
            <person name="Roscito J.G."/>
            <person name="Kirilenko B.M."/>
            <person name="Davalos L.M."/>
            <person name="Corthals A.P."/>
            <person name="Power M.L."/>
            <person name="Jones G."/>
            <person name="Ransome R.D."/>
            <person name="Dechmann D.K.N."/>
            <person name="Locatelli A.G."/>
            <person name="Puechmaille S.J."/>
            <person name="Fedrigo O."/>
            <person name="Jarvis E.D."/>
            <person name="Hiller M."/>
            <person name="Vernes S.C."/>
            <person name="Myers E.W."/>
            <person name="Teeling E.C."/>
        </authorList>
    </citation>
    <scope>NUCLEOTIDE SEQUENCE [LARGE SCALE GENOMIC DNA]</scope>
    <source>
        <strain evidence="1">MRouAeg1</strain>
        <tissue evidence="1">Muscle</tissue>
    </source>
</reference>
<evidence type="ECO:0000313" key="2">
    <source>
        <dbReference type="Proteomes" id="UP000593571"/>
    </source>
</evidence>
<sequence>MHEPAVRLEPHSHHFTCSISLLDIVKLEACLSSGPTSGPCYLLLVCHALMPWLVRVMRMRGEQEQLDTWQGDVLPGADGTWYLQVALDVFAWGGSWPEMPSEAQ</sequence>
<dbReference type="AlphaFoldDB" id="A0A7J8BCT7"/>
<protein>
    <submittedName>
        <fullName evidence="1">CD1d molecule</fullName>
    </submittedName>
</protein>
<name>A0A7J8BCT7_ROUAE</name>
<keyword evidence="2" id="KW-1185">Reference proteome</keyword>
<dbReference type="EMBL" id="JACASE010000017">
    <property type="protein sequence ID" value="KAF6396321.1"/>
    <property type="molecule type" value="Genomic_DNA"/>
</dbReference>
<gene>
    <name evidence="1" type="ORF">HJG63_002425</name>
</gene>
<dbReference type="Proteomes" id="UP000593571">
    <property type="component" value="Unassembled WGS sequence"/>
</dbReference>
<organism evidence="1 2">
    <name type="scientific">Rousettus aegyptiacus</name>
    <name type="common">Egyptian fruit bat</name>
    <name type="synonym">Pteropus aegyptiacus</name>
    <dbReference type="NCBI Taxonomy" id="9407"/>
    <lineage>
        <taxon>Eukaryota</taxon>
        <taxon>Metazoa</taxon>
        <taxon>Chordata</taxon>
        <taxon>Craniata</taxon>
        <taxon>Vertebrata</taxon>
        <taxon>Euteleostomi</taxon>
        <taxon>Mammalia</taxon>
        <taxon>Eutheria</taxon>
        <taxon>Laurasiatheria</taxon>
        <taxon>Chiroptera</taxon>
        <taxon>Yinpterochiroptera</taxon>
        <taxon>Pteropodoidea</taxon>
        <taxon>Pteropodidae</taxon>
        <taxon>Rousettinae</taxon>
        <taxon>Rousettus</taxon>
    </lineage>
</organism>
<accession>A0A7J8BCT7</accession>
<proteinExistence type="predicted"/>
<evidence type="ECO:0000313" key="1">
    <source>
        <dbReference type="EMBL" id="KAF6396321.1"/>
    </source>
</evidence>
<comment type="caution">
    <text evidence="1">The sequence shown here is derived from an EMBL/GenBank/DDBJ whole genome shotgun (WGS) entry which is preliminary data.</text>
</comment>